<evidence type="ECO:0000256" key="1">
    <source>
        <dbReference type="SAM" id="Coils"/>
    </source>
</evidence>
<accession>A0A2P5HUW8</accession>
<keyword evidence="4" id="KW-1185">Reference proteome</keyword>
<dbReference type="Proteomes" id="UP000094444">
    <property type="component" value="Unassembled WGS sequence"/>
</dbReference>
<keyword evidence="1" id="KW-0175">Coiled coil</keyword>
<gene>
    <name evidence="3" type="ORF">DHEL01_v207557</name>
</gene>
<dbReference type="AlphaFoldDB" id="A0A2P5HUW8"/>
<evidence type="ECO:0000313" key="3">
    <source>
        <dbReference type="EMBL" id="POS74044.1"/>
    </source>
</evidence>
<proteinExistence type="predicted"/>
<evidence type="ECO:0000256" key="2">
    <source>
        <dbReference type="SAM" id="MobiDB-lite"/>
    </source>
</evidence>
<feature type="compositionally biased region" description="Polar residues" evidence="2">
    <location>
        <begin position="1"/>
        <end position="14"/>
    </location>
</feature>
<name>A0A2P5HUW8_DIAHE</name>
<protein>
    <submittedName>
        <fullName evidence="3">Uncharacterized protein</fullName>
    </submittedName>
</protein>
<evidence type="ECO:0000313" key="4">
    <source>
        <dbReference type="Proteomes" id="UP000094444"/>
    </source>
</evidence>
<dbReference type="EMBL" id="MAVT02000691">
    <property type="protein sequence ID" value="POS74044.1"/>
    <property type="molecule type" value="Genomic_DNA"/>
</dbReference>
<comment type="caution">
    <text evidence="3">The sequence shown here is derived from an EMBL/GenBank/DDBJ whole genome shotgun (WGS) entry which is preliminary data.</text>
</comment>
<reference evidence="3" key="1">
    <citation type="submission" date="2017-09" db="EMBL/GenBank/DDBJ databases">
        <title>Polyketide synthases of a Diaporthe helianthi virulent isolate.</title>
        <authorList>
            <person name="Baroncelli R."/>
        </authorList>
    </citation>
    <scope>NUCLEOTIDE SEQUENCE [LARGE SCALE GENOMIC DNA]</scope>
    <source>
        <strain evidence="3">7/96</strain>
    </source>
</reference>
<feature type="compositionally biased region" description="Basic and acidic residues" evidence="2">
    <location>
        <begin position="30"/>
        <end position="39"/>
    </location>
</feature>
<feature type="coiled-coil region" evidence="1">
    <location>
        <begin position="208"/>
        <end position="267"/>
    </location>
</feature>
<feature type="region of interest" description="Disordered" evidence="2">
    <location>
        <begin position="1"/>
        <end position="79"/>
    </location>
</feature>
<feature type="compositionally biased region" description="Basic and acidic residues" evidence="2">
    <location>
        <begin position="57"/>
        <end position="66"/>
    </location>
</feature>
<sequence length="391" mass="44031">MNLQSRMDYSSADLSSEADGPQRTLYSDEYVQKGGRDDYADIVVPDSLESDDGQSDLESRNDEGREPPGGPGGGDNAAAGFWDVSRGPLGAAGIVNNRLFVLAQIRERKDLLRSIQADDRQASVADEDARTTTASTGYPRPQKYKDLIGQDVRLLAQKALPPSQDVTVLRKELASARADVQAKSHDVIGLEGTVSELRSNQAKRALEQDRLETKIRNLRSRYEAASDRLGNRIQEEEQKKFQYKHKLKEHTEKCERLNILVVDWEEENGRLTALARDAWRSEQQKDATIKQLDESIKAFKAVEEGSRPALDVLKESVDLLREQKRSAESMHEKMVAVLLEALRTTKEELTYIRQVCKYQLKELGTMKEELIGLRQLSESQPKDLSNIGQDF</sequence>
<dbReference type="InParanoid" id="A0A2P5HUW8"/>
<organism evidence="3 4">
    <name type="scientific">Diaporthe helianthi</name>
    <dbReference type="NCBI Taxonomy" id="158607"/>
    <lineage>
        <taxon>Eukaryota</taxon>
        <taxon>Fungi</taxon>
        <taxon>Dikarya</taxon>
        <taxon>Ascomycota</taxon>
        <taxon>Pezizomycotina</taxon>
        <taxon>Sordariomycetes</taxon>
        <taxon>Sordariomycetidae</taxon>
        <taxon>Diaporthales</taxon>
        <taxon>Diaporthaceae</taxon>
        <taxon>Diaporthe</taxon>
    </lineage>
</organism>